<dbReference type="Proteomes" id="UP000000556">
    <property type="component" value="Chromosome"/>
</dbReference>
<keyword evidence="3" id="KW-1185">Reference proteome</keyword>
<feature type="domain" description="Endonuclease GajA/Old nuclease/RecF-like AAA" evidence="1">
    <location>
        <begin position="1"/>
        <end position="70"/>
    </location>
</feature>
<evidence type="ECO:0000259" key="1">
    <source>
        <dbReference type="Pfam" id="PF13175"/>
    </source>
</evidence>
<dbReference type="Pfam" id="PF13175">
    <property type="entry name" value="AAA_15"/>
    <property type="match status" value="1"/>
</dbReference>
<organism evidence="2 3">
    <name type="scientific">Pseudomonas putida (strain ATCC 47054 / DSM 6125 / CFBP 8728 / NCIMB 11950 / KT2440)</name>
    <dbReference type="NCBI Taxonomy" id="160488"/>
    <lineage>
        <taxon>Bacteria</taxon>
        <taxon>Pseudomonadati</taxon>
        <taxon>Pseudomonadota</taxon>
        <taxon>Gammaproteobacteria</taxon>
        <taxon>Pseudomonadales</taxon>
        <taxon>Pseudomonadaceae</taxon>
        <taxon>Pseudomonas</taxon>
    </lineage>
</organism>
<proteinExistence type="predicted"/>
<sequence length="142" mass="16567">MRLKLLSISHYKNLKNFNLEFDGESFVDLFVGKNGSGKSNLFEALVEIFRHLYEYDRENIEPKFDYTIIYDINDVATEIIWEAGQLTINGRERSTIGETLLPDNVLIYYSGHNEIIKNLVSDYEETFRKRIKMLTLMKAATS</sequence>
<reference evidence="2 3" key="1">
    <citation type="journal article" date="2002" name="Environ. Microbiol.">
        <title>Complete genome sequence and comparative analysis of the metabolically versatile Pseudomonas putida KT2440.</title>
        <authorList>
            <person name="Nelson K.E."/>
            <person name="Weinel C."/>
            <person name="Paulsen I.T."/>
            <person name="Dodson R.J."/>
            <person name="Hilbert H."/>
            <person name="Martins dos Santos V.A."/>
            <person name="Fouts D.E."/>
            <person name="Gill S.R."/>
            <person name="Pop M."/>
            <person name="Holmes M."/>
            <person name="Brinkac L."/>
            <person name="Beanan M."/>
            <person name="DeBoy R.T."/>
            <person name="Daugherty S."/>
            <person name="Kolonay J."/>
            <person name="Madupu R."/>
            <person name="Nelson W."/>
            <person name="White O."/>
            <person name="Peterson J."/>
            <person name="Khouri H."/>
            <person name="Hance I."/>
            <person name="Chris Lee P."/>
            <person name="Holtzapple E."/>
            <person name="Scanlan D."/>
            <person name="Tran K."/>
            <person name="Moazzez A."/>
            <person name="Utterback T."/>
            <person name="Rizzo M."/>
            <person name="Lee K."/>
            <person name="Kosack D."/>
            <person name="Moestl D."/>
            <person name="Wedler H."/>
            <person name="Lauber J."/>
            <person name="Stjepandic D."/>
            <person name="Hoheisel J."/>
            <person name="Straetz M."/>
            <person name="Heim S."/>
            <person name="Kiewitz C."/>
            <person name="Eisen J.A."/>
            <person name="Timmis K.N."/>
            <person name="Dusterhoft A."/>
            <person name="Tummler B."/>
            <person name="Fraser C.M."/>
        </authorList>
    </citation>
    <scope>NUCLEOTIDE SEQUENCE [LARGE SCALE GENOMIC DNA]</scope>
    <source>
        <strain evidence="3">ATCC 47054 / DSM 6125 / CFBP 8728 / NCIMB 11950 / KT2440</strain>
    </source>
</reference>
<protein>
    <recommendedName>
        <fullName evidence="1">Endonuclease GajA/Old nuclease/RecF-like AAA domain-containing protein</fullName>
    </recommendedName>
</protein>
<gene>
    <name evidence="2" type="ordered locus">PP_5711</name>
</gene>
<dbReference type="InterPro" id="IPR027417">
    <property type="entry name" value="P-loop_NTPase"/>
</dbReference>
<dbReference type="Gene3D" id="3.40.50.300">
    <property type="entry name" value="P-loop containing nucleotide triphosphate hydrolases"/>
    <property type="match status" value="1"/>
</dbReference>
<dbReference type="EMBL" id="AE015451">
    <property type="protein sequence ID" value="AMM03047.1"/>
    <property type="molecule type" value="Genomic_DNA"/>
</dbReference>
<dbReference type="SUPFAM" id="SSF52540">
    <property type="entry name" value="P-loop containing nucleoside triphosphate hydrolases"/>
    <property type="match status" value="1"/>
</dbReference>
<name>A0A140FWR4_PSEPK</name>
<evidence type="ECO:0000313" key="3">
    <source>
        <dbReference type="Proteomes" id="UP000000556"/>
    </source>
</evidence>
<dbReference type="OrthoDB" id="9815944at2"/>
<evidence type="ECO:0000313" key="2">
    <source>
        <dbReference type="EMBL" id="AMM03047.1"/>
    </source>
</evidence>
<dbReference type="KEGG" id="ppu:PP_5711"/>
<dbReference type="AlphaFoldDB" id="A0A140FWR4"/>
<dbReference type="InterPro" id="IPR041685">
    <property type="entry name" value="AAA_GajA/Old/RecF-like"/>
</dbReference>
<reference evidence="2 3" key="2">
    <citation type="journal article" date="2016" name="Environ. Microbiol.">
        <title>The revisited genome of Pseudomonas putida KT2440 enlightens its value as a robust metabolic chassis.</title>
        <authorList>
            <person name="Belda E."/>
            <person name="van Heck R.G."/>
            <person name="Lopez-Sanchez M.J."/>
            <person name="Cruveiller S."/>
            <person name="Barbe V."/>
            <person name="Fraser C."/>
            <person name="Klenk H.P."/>
            <person name="Petersen J."/>
            <person name="Morgat A."/>
            <person name="Nikel P.I."/>
            <person name="Vallenet D."/>
            <person name="Rouy Z."/>
            <person name="Sekowska A."/>
            <person name="Martins Dos Santos V.A."/>
            <person name="de Lorenzo V."/>
            <person name="Danchin A."/>
            <person name="Medigue C."/>
        </authorList>
    </citation>
    <scope>NUCLEOTIDE SEQUENCE [LARGE SCALE GENOMIC DNA]</scope>
    <source>
        <strain evidence="3">ATCC 47054 / DSM 6125 / CFBP 8728 / NCIMB 11950 / KT2440</strain>
    </source>
</reference>
<accession>A0A140FWR4</accession>
<dbReference type="BioCyc" id="PPUT160488:G1G01-5077-MONOMER"/>
<dbReference type="RefSeq" id="WP_061405710.1">
    <property type="nucleotide sequence ID" value="NC_002947.4"/>
</dbReference>
<dbReference type="STRING" id="160488.PP_5711"/>